<dbReference type="Gene3D" id="3.90.226.10">
    <property type="entry name" value="2-enoyl-CoA Hydratase, Chain A, domain 1"/>
    <property type="match status" value="1"/>
</dbReference>
<dbReference type="AlphaFoldDB" id="A0A381ZVR6"/>
<dbReference type="GO" id="GO:0016020">
    <property type="term" value="C:membrane"/>
    <property type="evidence" value="ECO:0007669"/>
    <property type="project" value="UniProtKB-SubCell"/>
</dbReference>
<dbReference type="PANTHER" id="PTHR33507">
    <property type="entry name" value="INNER MEMBRANE PROTEIN YBBJ"/>
    <property type="match status" value="1"/>
</dbReference>
<evidence type="ECO:0000256" key="1">
    <source>
        <dbReference type="ARBA" id="ARBA00004141"/>
    </source>
</evidence>
<feature type="transmembrane region" description="Helical" evidence="5">
    <location>
        <begin position="114"/>
        <end position="133"/>
    </location>
</feature>
<accession>A0A381ZVR6</accession>
<evidence type="ECO:0000256" key="5">
    <source>
        <dbReference type="SAM" id="Phobius"/>
    </source>
</evidence>
<evidence type="ECO:0000256" key="3">
    <source>
        <dbReference type="ARBA" id="ARBA00022989"/>
    </source>
</evidence>
<reference evidence="8" key="1">
    <citation type="submission" date="2018-05" db="EMBL/GenBank/DDBJ databases">
        <authorList>
            <person name="Lanie J.A."/>
            <person name="Ng W.-L."/>
            <person name="Kazmierczak K.M."/>
            <person name="Andrzejewski T.M."/>
            <person name="Davidsen T.M."/>
            <person name="Wayne K.J."/>
            <person name="Tettelin H."/>
            <person name="Glass J.I."/>
            <person name="Rusch D."/>
            <person name="Podicherti R."/>
            <person name="Tsui H.-C.T."/>
            <person name="Winkler M.E."/>
        </authorList>
    </citation>
    <scope>NUCLEOTIDE SEQUENCE</scope>
</reference>
<evidence type="ECO:0000259" key="6">
    <source>
        <dbReference type="Pfam" id="PF01957"/>
    </source>
</evidence>
<dbReference type="Pfam" id="PF24961">
    <property type="entry name" value="NfeD_membrane"/>
    <property type="match status" value="1"/>
</dbReference>
<sequence>GAATPVGASGEDLGKTMESKASQDAAALLRSIAKERGRDSKSLESTIFQSASFTSEEALTTGMIDLISDNTNTLLQDVDGFKVTTSFGLVTIQTLQIPIVKFERTMLEKFLDAMGNPNITFILLTIGSIALTLEFLQPGIMIGAFVGILAMGVAFVGLGQLPVNWLGIGLLAGAVILFFIEAQAPGIGLYMAGGLICFVLGAFLLFGGVSTPPLHGSAFAVSTWVIGSASVVLAGSLLLALKAFAEAAGKGMPSHTAGIVGSEGVARTNLDPFGSVQVESELWSAETSEDGIRIVAGERVIVNRIDGLTVFVSRIGESKKAIEKEDEKT</sequence>
<dbReference type="InterPro" id="IPR002810">
    <property type="entry name" value="NfeD-like_C"/>
</dbReference>
<dbReference type="PANTHER" id="PTHR33507:SF4">
    <property type="entry name" value="NODULATION COMPETITIVENESS PROTEIN NFED"/>
    <property type="match status" value="1"/>
</dbReference>
<feature type="domain" description="NfeD-like C-terminal" evidence="6">
    <location>
        <begin position="258"/>
        <end position="313"/>
    </location>
</feature>
<dbReference type="InterPro" id="IPR012340">
    <property type="entry name" value="NA-bd_OB-fold"/>
</dbReference>
<name>A0A381ZVR6_9ZZZZ</name>
<dbReference type="Gene3D" id="2.40.50.140">
    <property type="entry name" value="Nucleic acid-binding proteins"/>
    <property type="match status" value="1"/>
</dbReference>
<organism evidence="8">
    <name type="scientific">marine metagenome</name>
    <dbReference type="NCBI Taxonomy" id="408172"/>
    <lineage>
        <taxon>unclassified sequences</taxon>
        <taxon>metagenomes</taxon>
        <taxon>ecological metagenomes</taxon>
    </lineage>
</organism>
<evidence type="ECO:0000259" key="7">
    <source>
        <dbReference type="Pfam" id="PF24961"/>
    </source>
</evidence>
<feature type="transmembrane region" description="Helical" evidence="5">
    <location>
        <begin position="163"/>
        <end position="180"/>
    </location>
</feature>
<keyword evidence="4 5" id="KW-0472">Membrane</keyword>
<keyword evidence="3 5" id="KW-1133">Transmembrane helix</keyword>
<dbReference type="Pfam" id="PF01957">
    <property type="entry name" value="NfeD"/>
    <property type="match status" value="1"/>
</dbReference>
<keyword evidence="2 5" id="KW-0812">Transmembrane</keyword>
<feature type="transmembrane region" description="Helical" evidence="5">
    <location>
        <begin position="140"/>
        <end position="157"/>
    </location>
</feature>
<protein>
    <submittedName>
        <fullName evidence="8">Uncharacterized protein</fullName>
    </submittedName>
</protein>
<feature type="non-terminal residue" evidence="8">
    <location>
        <position position="1"/>
    </location>
</feature>
<dbReference type="InterPro" id="IPR052165">
    <property type="entry name" value="Membrane_assoc_protease"/>
</dbReference>
<evidence type="ECO:0000313" key="8">
    <source>
        <dbReference type="EMBL" id="SVA93081.1"/>
    </source>
</evidence>
<gene>
    <name evidence="8" type="ORF">METZ01_LOCUS145935</name>
</gene>
<feature type="transmembrane region" description="Helical" evidence="5">
    <location>
        <begin position="187"/>
        <end position="206"/>
    </location>
</feature>
<evidence type="ECO:0000256" key="2">
    <source>
        <dbReference type="ARBA" id="ARBA00022692"/>
    </source>
</evidence>
<feature type="transmembrane region" description="Helical" evidence="5">
    <location>
        <begin position="218"/>
        <end position="241"/>
    </location>
</feature>
<dbReference type="InterPro" id="IPR056739">
    <property type="entry name" value="NfeD_membrane"/>
</dbReference>
<evidence type="ECO:0000256" key="4">
    <source>
        <dbReference type="ARBA" id="ARBA00023136"/>
    </source>
</evidence>
<dbReference type="EMBL" id="UINC01022772">
    <property type="protein sequence ID" value="SVA93081.1"/>
    <property type="molecule type" value="Genomic_DNA"/>
</dbReference>
<comment type="subcellular location">
    <subcellularLocation>
        <location evidence="1">Membrane</location>
        <topology evidence="1">Multi-pass membrane protein</topology>
    </subcellularLocation>
</comment>
<proteinExistence type="predicted"/>
<feature type="domain" description="NfeD integral membrane" evidence="7">
    <location>
        <begin position="118"/>
        <end position="238"/>
    </location>
</feature>
<dbReference type="SUPFAM" id="SSF141322">
    <property type="entry name" value="NfeD domain-like"/>
    <property type="match status" value="1"/>
</dbReference>